<accession>A0AC34R178</accession>
<dbReference type="Proteomes" id="UP000887576">
    <property type="component" value="Unplaced"/>
</dbReference>
<reference evidence="2" key="1">
    <citation type="submission" date="2022-11" db="UniProtKB">
        <authorList>
            <consortium name="WormBaseParasite"/>
        </authorList>
    </citation>
    <scope>IDENTIFICATION</scope>
</reference>
<organism evidence="1 2">
    <name type="scientific">Panagrolaimus sp. JU765</name>
    <dbReference type="NCBI Taxonomy" id="591449"/>
    <lineage>
        <taxon>Eukaryota</taxon>
        <taxon>Metazoa</taxon>
        <taxon>Ecdysozoa</taxon>
        <taxon>Nematoda</taxon>
        <taxon>Chromadorea</taxon>
        <taxon>Rhabditida</taxon>
        <taxon>Tylenchina</taxon>
        <taxon>Panagrolaimomorpha</taxon>
        <taxon>Panagrolaimoidea</taxon>
        <taxon>Panagrolaimidae</taxon>
        <taxon>Panagrolaimus</taxon>
    </lineage>
</organism>
<sequence length="519" mass="56949">MAESLSKKEQADDTSDDNRVSVVQSRRHEMYTGGGSGYYTEDEEDHAHNSGPISNDSYVVANTRASIGSAEVTAATNVDATFQQEVTVTYSGDGRTTTTDSTVETTITGESVTGTVATSTESTSGAITPTAGNSYSGSSVTNDTPAAGQESQEFDNVADIYPARVTAYRGHGFSRSLSGSNRRGGGYAQPRNHAGGQQLGRNRIQSSPMYQSGVATTSVSNAQQRQMRLVTVCEAEVLNMNSIRAENGTNMFKIFGVPSEVRYNEIRFYGAKIVFYFDNIFAVAKVVQTNILLEFLQTYKGGQQVKVICDEDYFQRTLFVNAHQTWAASLHETVGIVVCGRWDVVTLASFARCWTAVDWLNMLEAGLSGEGACVDTIVRACQQNGHHLRHFAGDCTSTLLMEFRYNVQHLFNSSAGNLEIGTLIVEDLPPTGTVANMLNNVTTALSPNAVLNIIVHNFVQTQNNNIMLEEFEYVSEKRQFTTRAAGTEIYGVFRRYYGDKEVNIWLHRKNVNFLNYAGN</sequence>
<evidence type="ECO:0000313" key="1">
    <source>
        <dbReference type="Proteomes" id="UP000887576"/>
    </source>
</evidence>
<name>A0AC34R178_9BILA</name>
<proteinExistence type="predicted"/>
<dbReference type="WBParaSite" id="JU765_v2.g2401.t1">
    <property type="protein sequence ID" value="JU765_v2.g2401.t1"/>
    <property type="gene ID" value="JU765_v2.g2401"/>
</dbReference>
<evidence type="ECO:0000313" key="2">
    <source>
        <dbReference type="WBParaSite" id="JU765_v2.g2401.t1"/>
    </source>
</evidence>
<protein>
    <submittedName>
        <fullName evidence="2">Uncharacterized protein</fullName>
    </submittedName>
</protein>